<dbReference type="Proteomes" id="UP000610746">
    <property type="component" value="Unassembled WGS sequence"/>
</dbReference>
<evidence type="ECO:0000256" key="1">
    <source>
        <dbReference type="SAM" id="SignalP"/>
    </source>
</evidence>
<comment type="caution">
    <text evidence="2">The sequence shown here is derived from an EMBL/GenBank/DDBJ whole genome shotgun (WGS) entry which is preliminary data.</text>
</comment>
<protein>
    <recommendedName>
        <fullName evidence="4">Secreted protein</fullName>
    </recommendedName>
</protein>
<evidence type="ECO:0000313" key="2">
    <source>
        <dbReference type="EMBL" id="NRS91584.1"/>
    </source>
</evidence>
<sequence>MTKNIILIILLALFSPVISAQENLSPIASKILKELKIPESAIQLQLYSEKQMPNSPDNSIYILPKYSEDGKENFDENYFDIDVNIIIANNTTGKIVAKYQVLNAYTSDAVRLDNIVIDTGLYNLNEKTRAFGIRVNFIGMSRPNPYDITLFSLFMIKNNQLVKVLDDFELDKSNGEWDTNCAGDFVDSIGLIDLTKEKSKDLKNIKVKFNITKTHNFLKNGDCDFAETKSTKTKILKFNGKEYK</sequence>
<proteinExistence type="predicted"/>
<evidence type="ECO:0000313" key="3">
    <source>
        <dbReference type="Proteomes" id="UP000610746"/>
    </source>
</evidence>
<organism evidence="2 3">
    <name type="scientific">Frigoriflavimonas asaccharolytica</name>
    <dbReference type="NCBI Taxonomy" id="2735899"/>
    <lineage>
        <taxon>Bacteria</taxon>
        <taxon>Pseudomonadati</taxon>
        <taxon>Bacteroidota</taxon>
        <taxon>Flavobacteriia</taxon>
        <taxon>Flavobacteriales</taxon>
        <taxon>Weeksellaceae</taxon>
        <taxon>Frigoriflavimonas</taxon>
    </lineage>
</organism>
<dbReference type="EMBL" id="JABSNO010000003">
    <property type="protein sequence ID" value="NRS91584.1"/>
    <property type="molecule type" value="Genomic_DNA"/>
</dbReference>
<feature type="chain" id="PRO_5035173171" description="Secreted protein" evidence="1">
    <location>
        <begin position="21"/>
        <end position="244"/>
    </location>
</feature>
<dbReference type="RefSeq" id="WP_173778206.1">
    <property type="nucleotide sequence ID" value="NZ_JABSNO010000003.1"/>
</dbReference>
<gene>
    <name evidence="2" type="ORF">HNQ03_000651</name>
</gene>
<keyword evidence="3" id="KW-1185">Reference proteome</keyword>
<dbReference type="AlphaFoldDB" id="A0A8J8G5E8"/>
<accession>A0A8J8G5E8</accession>
<evidence type="ECO:0008006" key="4">
    <source>
        <dbReference type="Google" id="ProtNLM"/>
    </source>
</evidence>
<keyword evidence="1" id="KW-0732">Signal</keyword>
<reference evidence="2" key="1">
    <citation type="submission" date="2020-05" db="EMBL/GenBank/DDBJ databases">
        <title>Genomic Encyclopedia of Type Strains, Phase IV (KMG-V): Genome sequencing to study the core and pangenomes of soil and plant-associated prokaryotes.</title>
        <authorList>
            <person name="Whitman W."/>
        </authorList>
    </citation>
    <scope>NUCLEOTIDE SEQUENCE</scope>
    <source>
        <strain evidence="2">16F</strain>
    </source>
</reference>
<name>A0A8J8G5E8_9FLAO</name>
<feature type="signal peptide" evidence="1">
    <location>
        <begin position="1"/>
        <end position="20"/>
    </location>
</feature>